<evidence type="ECO:0000256" key="8">
    <source>
        <dbReference type="HAMAP-Rule" id="MF_02078"/>
    </source>
</evidence>
<dbReference type="eggNOG" id="COG0728">
    <property type="taxonomic scope" value="Bacteria"/>
</dbReference>
<evidence type="ECO:0000256" key="9">
    <source>
        <dbReference type="PIRNR" id="PIRNR002869"/>
    </source>
</evidence>
<keyword evidence="5 8" id="KW-0573">Peptidoglycan synthesis</keyword>
<feature type="transmembrane region" description="Helical" evidence="8">
    <location>
        <begin position="5"/>
        <end position="25"/>
    </location>
</feature>
<evidence type="ECO:0000256" key="6">
    <source>
        <dbReference type="ARBA" id="ARBA00022989"/>
    </source>
</evidence>
<sequence length="514" mass="56013">MDKRLARFAIITTLAFIVSRLLGLLRDQIIVAHTGANYQFSAYVLAMQIPDTIFVLLSGGALASTFIPKFLEVKGNKGERYALKLAKDILLVIGIGTLITCTLIWLLTPYIVDHVLLRGSNDPRVPQLTSELLRLVLLQPIFLSLSTVATSILQSYEKFLIPAIAPIFYNLSIIASAIFLYPMFGMIGIASGVVIGAMLFLLLHIPQLARLGLSKGLGISSLSWEVKDILLHMGPRLFCQATIQINLLIAVAFASRIGPAEVAAFRLAWVVFFLPISVFSASIGTVTLPRLSQNAVERELESFRRLLQSSITTVTFIILPASIGLGLISTQVIRLLYEHGKFGRSDTIATASILSLMSLGMVGYGMLDLLPRASYALSKTLPPVISSLLGTICNISIVELLISRMGIESVVIGFITSALVNSTILIIYLSVSIGNLLDRTFFTSIGKQIVASASIVPVIYVTQQFASSNLFLQVLAPVTCGLIVYVLVSVMFRQKELEIIVRSLIPEKILERVS</sequence>
<evidence type="ECO:0000256" key="2">
    <source>
        <dbReference type="ARBA" id="ARBA00022475"/>
    </source>
</evidence>
<keyword evidence="11" id="KW-1185">Reference proteome</keyword>
<dbReference type="GO" id="GO:0015648">
    <property type="term" value="F:lipid-linked peptidoglycan transporter activity"/>
    <property type="evidence" value="ECO:0007669"/>
    <property type="project" value="UniProtKB-UniRule"/>
</dbReference>
<feature type="transmembrane region" description="Helical" evidence="8">
    <location>
        <begin position="187"/>
        <end position="205"/>
    </location>
</feature>
<evidence type="ECO:0000256" key="7">
    <source>
        <dbReference type="ARBA" id="ARBA00023136"/>
    </source>
</evidence>
<feature type="transmembrane region" description="Helical" evidence="8">
    <location>
        <begin position="267"/>
        <end position="288"/>
    </location>
</feature>
<dbReference type="Pfam" id="PF03023">
    <property type="entry name" value="MurJ"/>
    <property type="match status" value="1"/>
</dbReference>
<dbReference type="UniPathway" id="UPA00219"/>
<feature type="transmembrane region" description="Helical" evidence="8">
    <location>
        <begin position="160"/>
        <end position="181"/>
    </location>
</feature>
<reference evidence="11" key="1">
    <citation type="journal article" date="2010" name="Stand. Genomic Sci.">
        <title>Complete genome sequence of 'Thermobaculum terrenum' type strain (YNP1).</title>
        <authorList>
            <person name="Kiss H."/>
            <person name="Cleland D."/>
            <person name="Lapidus A."/>
            <person name="Lucas S."/>
            <person name="Glavina Del Rio T."/>
            <person name="Nolan M."/>
            <person name="Tice H."/>
            <person name="Han C."/>
            <person name="Goodwin L."/>
            <person name="Pitluck S."/>
            <person name="Liolios K."/>
            <person name="Ivanova N."/>
            <person name="Mavromatis K."/>
            <person name="Ovchinnikova G."/>
            <person name="Pati A."/>
            <person name="Chen A."/>
            <person name="Palaniappan K."/>
            <person name="Land M."/>
            <person name="Hauser L."/>
            <person name="Chang Y."/>
            <person name="Jeffries C."/>
            <person name="Lu M."/>
            <person name="Brettin T."/>
            <person name="Detter J."/>
            <person name="Goker M."/>
            <person name="Tindall B."/>
            <person name="Beck B."/>
            <person name="McDermott T."/>
            <person name="Woyke T."/>
            <person name="Bristow J."/>
            <person name="Eisen J."/>
            <person name="Markowitz V."/>
            <person name="Hugenholtz P."/>
            <person name="Kyrpides N."/>
            <person name="Klenk H."/>
            <person name="Cheng J."/>
        </authorList>
    </citation>
    <scope>NUCLEOTIDE SEQUENCE [LARGE SCALE GENOMIC DNA]</scope>
    <source>
        <strain evidence="11">ATCC BAA-798 / YNP1</strain>
    </source>
</reference>
<comment type="subcellular location">
    <subcellularLocation>
        <location evidence="1 8">Cell membrane</location>
        <topology evidence="1 8">Multi-pass membrane protein</topology>
    </subcellularLocation>
</comment>
<organism evidence="10 11">
    <name type="scientific">Thermobaculum terrenum (strain ATCC BAA-798 / CCMEE 7001 / YNP1)</name>
    <dbReference type="NCBI Taxonomy" id="525904"/>
    <lineage>
        <taxon>Bacteria</taxon>
        <taxon>Bacillati</taxon>
        <taxon>Chloroflexota</taxon>
        <taxon>Chloroflexia</taxon>
        <taxon>Candidatus Thermobaculales</taxon>
        <taxon>Candidatus Thermobaculaceae</taxon>
        <taxon>Thermobaculum</taxon>
    </lineage>
</organism>
<evidence type="ECO:0000256" key="1">
    <source>
        <dbReference type="ARBA" id="ARBA00004651"/>
    </source>
</evidence>
<comment type="pathway">
    <text evidence="8">Cell wall biogenesis; peptidoglycan biosynthesis.</text>
</comment>
<dbReference type="HAMAP" id="MF_02078">
    <property type="entry name" value="MurJ_MviN"/>
    <property type="match status" value="1"/>
</dbReference>
<dbReference type="AlphaFoldDB" id="D1CFB8"/>
<feature type="transmembrane region" description="Helical" evidence="8">
    <location>
        <begin position="381"/>
        <end position="402"/>
    </location>
</feature>
<evidence type="ECO:0000313" key="10">
    <source>
        <dbReference type="EMBL" id="ACZ41624.1"/>
    </source>
</evidence>
<keyword evidence="2 8" id="KW-1003">Cell membrane</keyword>
<keyword evidence="3 8" id="KW-0812">Transmembrane</keyword>
<dbReference type="PIRSF" id="PIRSF002869">
    <property type="entry name" value="MviN"/>
    <property type="match status" value="1"/>
</dbReference>
<dbReference type="STRING" id="525904.Tter_0707"/>
<dbReference type="PRINTS" id="PR01806">
    <property type="entry name" value="VIRFACTRMVIN"/>
</dbReference>
<comment type="similarity">
    <text evidence="8 9">Belongs to the MurJ/MviN family.</text>
</comment>
<dbReference type="PANTHER" id="PTHR47019">
    <property type="entry name" value="LIPID II FLIPPASE MURJ"/>
    <property type="match status" value="1"/>
</dbReference>
<accession>D1CFB8</accession>
<feature type="transmembrane region" description="Helical" evidence="8">
    <location>
        <begin position="348"/>
        <end position="369"/>
    </location>
</feature>
<dbReference type="GO" id="GO:0009252">
    <property type="term" value="P:peptidoglycan biosynthetic process"/>
    <property type="evidence" value="ECO:0007669"/>
    <property type="project" value="UniProtKB-UniRule"/>
</dbReference>
<dbReference type="PANTHER" id="PTHR47019:SF1">
    <property type="entry name" value="LIPID II FLIPPASE MURJ"/>
    <property type="match status" value="1"/>
</dbReference>
<feature type="transmembrane region" description="Helical" evidence="8">
    <location>
        <begin position="309"/>
        <end position="328"/>
    </location>
</feature>
<feature type="transmembrane region" description="Helical" evidence="8">
    <location>
        <begin position="45"/>
        <end position="68"/>
    </location>
</feature>
<gene>
    <name evidence="8" type="primary">murJ</name>
    <name evidence="10" type="ordered locus">Tter_0707</name>
</gene>
<keyword evidence="6 8" id="KW-1133">Transmembrane helix</keyword>
<keyword evidence="7 8" id="KW-0472">Membrane</keyword>
<dbReference type="GO" id="GO:0005886">
    <property type="term" value="C:plasma membrane"/>
    <property type="evidence" value="ECO:0007669"/>
    <property type="project" value="UniProtKB-SubCell"/>
</dbReference>
<dbReference type="HOGENOM" id="CLU_006797_5_3_0"/>
<dbReference type="GO" id="GO:0071555">
    <property type="term" value="P:cell wall organization"/>
    <property type="evidence" value="ECO:0007669"/>
    <property type="project" value="UniProtKB-UniRule"/>
</dbReference>
<dbReference type="KEGG" id="ttr:Tter_0707"/>
<evidence type="ECO:0000256" key="4">
    <source>
        <dbReference type="ARBA" id="ARBA00022960"/>
    </source>
</evidence>
<keyword evidence="8 9" id="KW-0961">Cell wall biogenesis/degradation</keyword>
<evidence type="ECO:0000313" key="11">
    <source>
        <dbReference type="Proteomes" id="UP000000323"/>
    </source>
</evidence>
<protein>
    <recommendedName>
        <fullName evidence="8">Probable lipid II flippase MurJ</fullName>
    </recommendedName>
</protein>
<dbReference type="InterPro" id="IPR004268">
    <property type="entry name" value="MurJ"/>
</dbReference>
<dbReference type="CDD" id="cd13123">
    <property type="entry name" value="MATE_MurJ_like"/>
    <property type="match status" value="1"/>
</dbReference>
<evidence type="ECO:0000256" key="3">
    <source>
        <dbReference type="ARBA" id="ARBA00022692"/>
    </source>
</evidence>
<feature type="transmembrane region" description="Helical" evidence="8">
    <location>
        <begin position="89"/>
        <end position="112"/>
    </location>
</feature>
<proteinExistence type="inferred from homology"/>
<dbReference type="RefSeq" id="WP_012874659.1">
    <property type="nucleotide sequence ID" value="NC_013525.1"/>
</dbReference>
<dbReference type="EMBL" id="CP001825">
    <property type="protein sequence ID" value="ACZ41624.1"/>
    <property type="molecule type" value="Genomic_DNA"/>
</dbReference>
<feature type="transmembrane region" description="Helical" evidence="8">
    <location>
        <begin position="132"/>
        <end position="153"/>
    </location>
</feature>
<evidence type="ECO:0000256" key="5">
    <source>
        <dbReference type="ARBA" id="ARBA00022984"/>
    </source>
</evidence>
<dbReference type="InterPro" id="IPR051050">
    <property type="entry name" value="Lipid_II_flippase_MurJ/MviN"/>
</dbReference>
<feature type="transmembrane region" description="Helical" evidence="8">
    <location>
        <begin position="472"/>
        <end position="492"/>
    </location>
</feature>
<comment type="function">
    <text evidence="8 9">Involved in peptidoglycan biosynthesis. Transports lipid-linked peptidoglycan precursors from the inner to the outer leaflet of the cytoplasmic membrane.</text>
</comment>
<feature type="transmembrane region" description="Helical" evidence="8">
    <location>
        <begin position="414"/>
        <end position="437"/>
    </location>
</feature>
<keyword evidence="8 9" id="KW-0813">Transport</keyword>
<dbReference type="GO" id="GO:0008360">
    <property type="term" value="P:regulation of cell shape"/>
    <property type="evidence" value="ECO:0007669"/>
    <property type="project" value="UniProtKB-UniRule"/>
</dbReference>
<dbReference type="NCBIfam" id="TIGR01695">
    <property type="entry name" value="murJ_mviN"/>
    <property type="match status" value="1"/>
</dbReference>
<name>D1CFB8_THET1</name>
<dbReference type="Proteomes" id="UP000000323">
    <property type="component" value="Chromosome 1"/>
</dbReference>
<keyword evidence="4 8" id="KW-0133">Cell shape</keyword>
<dbReference type="GO" id="GO:0034204">
    <property type="term" value="P:lipid translocation"/>
    <property type="evidence" value="ECO:0007669"/>
    <property type="project" value="TreeGrafter"/>
</dbReference>